<proteinExistence type="inferred from homology"/>
<dbReference type="GO" id="GO:0008203">
    <property type="term" value="P:cholesterol metabolic process"/>
    <property type="evidence" value="ECO:0007669"/>
    <property type="project" value="TreeGrafter"/>
</dbReference>
<reference evidence="8 9" key="1">
    <citation type="journal article" date="2019" name="Sci. Data">
        <title>Hybrid genome assembly and annotation of Danionella translucida.</title>
        <authorList>
            <person name="Kadobianskyi M."/>
            <person name="Schulze L."/>
            <person name="Schuelke M."/>
            <person name="Judkewitz B."/>
        </authorList>
    </citation>
    <scope>NUCLEOTIDE SEQUENCE [LARGE SCALE GENOMIC DNA]</scope>
    <source>
        <strain evidence="8 9">Bolton</strain>
    </source>
</reference>
<dbReference type="InterPro" id="IPR050479">
    <property type="entry name" value="CYP11_CYP27_families"/>
</dbReference>
<dbReference type="STRING" id="623744.A0A553RLY3"/>
<dbReference type="GO" id="GO:0006704">
    <property type="term" value="P:glucocorticoid biosynthetic process"/>
    <property type="evidence" value="ECO:0007669"/>
    <property type="project" value="TreeGrafter"/>
</dbReference>
<evidence type="ECO:0000256" key="1">
    <source>
        <dbReference type="ARBA" id="ARBA00001971"/>
    </source>
</evidence>
<evidence type="ECO:0000256" key="5">
    <source>
        <dbReference type="ARBA" id="ARBA00023002"/>
    </source>
</evidence>
<evidence type="ECO:0000256" key="7">
    <source>
        <dbReference type="ARBA" id="ARBA00023033"/>
    </source>
</evidence>
<evidence type="ECO:0000256" key="3">
    <source>
        <dbReference type="ARBA" id="ARBA00022617"/>
    </source>
</evidence>
<dbReference type="AlphaFoldDB" id="A0A553RLY3"/>
<dbReference type="GO" id="GO:0071375">
    <property type="term" value="P:cellular response to peptide hormone stimulus"/>
    <property type="evidence" value="ECO:0007669"/>
    <property type="project" value="TreeGrafter"/>
</dbReference>
<comment type="caution">
    <text evidence="8">The sequence shown here is derived from an EMBL/GenBank/DDBJ whole genome shotgun (WGS) entry which is preliminary data.</text>
</comment>
<evidence type="ECO:0000313" key="9">
    <source>
        <dbReference type="Proteomes" id="UP000316079"/>
    </source>
</evidence>
<keyword evidence="5" id="KW-0560">Oxidoreductase</keyword>
<keyword evidence="9" id="KW-1185">Reference proteome</keyword>
<evidence type="ECO:0000256" key="4">
    <source>
        <dbReference type="ARBA" id="ARBA00022723"/>
    </source>
</evidence>
<keyword evidence="6" id="KW-0408">Iron</keyword>
<feature type="non-terminal residue" evidence="8">
    <location>
        <position position="56"/>
    </location>
</feature>
<evidence type="ECO:0000313" key="8">
    <source>
        <dbReference type="EMBL" id="TRZ03191.1"/>
    </source>
</evidence>
<name>A0A553RLY3_9TELE</name>
<keyword evidence="4" id="KW-0479">Metal-binding</keyword>
<dbReference type="GO" id="GO:0004497">
    <property type="term" value="F:monooxygenase activity"/>
    <property type="evidence" value="ECO:0007669"/>
    <property type="project" value="UniProtKB-KW"/>
</dbReference>
<evidence type="ECO:0000256" key="6">
    <source>
        <dbReference type="ARBA" id="ARBA00023004"/>
    </source>
</evidence>
<dbReference type="GO" id="GO:0034650">
    <property type="term" value="P:cortisol metabolic process"/>
    <property type="evidence" value="ECO:0007669"/>
    <property type="project" value="TreeGrafter"/>
</dbReference>
<dbReference type="Proteomes" id="UP000316079">
    <property type="component" value="Unassembled WGS sequence"/>
</dbReference>
<dbReference type="GO" id="GO:0046872">
    <property type="term" value="F:metal ion binding"/>
    <property type="evidence" value="ECO:0007669"/>
    <property type="project" value="UniProtKB-KW"/>
</dbReference>
<dbReference type="GO" id="GO:0006700">
    <property type="term" value="P:C21-steroid hormone biosynthetic process"/>
    <property type="evidence" value="ECO:0007669"/>
    <property type="project" value="TreeGrafter"/>
</dbReference>
<gene>
    <name evidence="8" type="ORF">DNTS_035354</name>
</gene>
<keyword evidence="3" id="KW-0349">Heme</keyword>
<dbReference type="OrthoDB" id="3945418at2759"/>
<dbReference type="PANTHER" id="PTHR24279">
    <property type="entry name" value="CYTOCHROME P450"/>
    <property type="match status" value="1"/>
</dbReference>
<keyword evidence="7" id="KW-0503">Monooxygenase</keyword>
<comment type="similarity">
    <text evidence="2">Belongs to the cytochrome P450 family.</text>
</comment>
<dbReference type="EMBL" id="SRMA01013993">
    <property type="protein sequence ID" value="TRZ03191.1"/>
    <property type="molecule type" value="Genomic_DNA"/>
</dbReference>
<sequence length="56" mass="6736">MGCLQEEIPKDTLRFIAAVNDMLALSESVLFFPRWTRHIFPFWKQFVKAWDDLYDV</sequence>
<evidence type="ECO:0000256" key="2">
    <source>
        <dbReference type="ARBA" id="ARBA00010617"/>
    </source>
</evidence>
<dbReference type="GO" id="GO:0005743">
    <property type="term" value="C:mitochondrial inner membrane"/>
    <property type="evidence" value="ECO:0007669"/>
    <property type="project" value="TreeGrafter"/>
</dbReference>
<organism evidence="8 9">
    <name type="scientific">Danionella cerebrum</name>
    <dbReference type="NCBI Taxonomy" id="2873325"/>
    <lineage>
        <taxon>Eukaryota</taxon>
        <taxon>Metazoa</taxon>
        <taxon>Chordata</taxon>
        <taxon>Craniata</taxon>
        <taxon>Vertebrata</taxon>
        <taxon>Euteleostomi</taxon>
        <taxon>Actinopterygii</taxon>
        <taxon>Neopterygii</taxon>
        <taxon>Teleostei</taxon>
        <taxon>Ostariophysi</taxon>
        <taxon>Cypriniformes</taxon>
        <taxon>Danionidae</taxon>
        <taxon>Danioninae</taxon>
        <taxon>Danionella</taxon>
    </lineage>
</organism>
<accession>A0A553RLY3</accession>
<comment type="cofactor">
    <cofactor evidence="1">
        <name>heme</name>
        <dbReference type="ChEBI" id="CHEBI:30413"/>
    </cofactor>
</comment>
<dbReference type="PANTHER" id="PTHR24279:SF123">
    <property type="entry name" value="CYTOCHROME P450 FAMILY 27 SUBFAMILY A MEMBER 1"/>
    <property type="match status" value="1"/>
</dbReference>
<protein>
    <submittedName>
        <fullName evidence="8">Uncharacterized protein</fullName>
    </submittedName>
</protein>